<protein>
    <recommendedName>
        <fullName evidence="5">PEGA domain-containing protein</fullName>
    </recommendedName>
</protein>
<keyword evidence="4" id="KW-1185">Reference proteome</keyword>
<organism evidence="3 4">
    <name type="scientific">Chondromyces apiculatus DSM 436</name>
    <dbReference type="NCBI Taxonomy" id="1192034"/>
    <lineage>
        <taxon>Bacteria</taxon>
        <taxon>Pseudomonadati</taxon>
        <taxon>Myxococcota</taxon>
        <taxon>Polyangia</taxon>
        <taxon>Polyangiales</taxon>
        <taxon>Polyangiaceae</taxon>
        <taxon>Chondromyces</taxon>
    </lineage>
</organism>
<dbReference type="EMBL" id="ASRX01000100">
    <property type="protein sequence ID" value="EYF00717.1"/>
    <property type="molecule type" value="Genomic_DNA"/>
</dbReference>
<dbReference type="eggNOG" id="COG0457">
    <property type="taxonomic scope" value="Bacteria"/>
</dbReference>
<evidence type="ECO:0000313" key="3">
    <source>
        <dbReference type="EMBL" id="EYF00717.1"/>
    </source>
</evidence>
<proteinExistence type="predicted"/>
<dbReference type="STRING" id="1192034.CAP_0285"/>
<feature type="transmembrane region" description="Helical" evidence="2">
    <location>
        <begin position="310"/>
        <end position="332"/>
    </location>
</feature>
<evidence type="ECO:0000313" key="4">
    <source>
        <dbReference type="Proteomes" id="UP000019678"/>
    </source>
</evidence>
<dbReference type="Gene3D" id="1.25.40.10">
    <property type="entry name" value="Tetratricopeptide repeat domain"/>
    <property type="match status" value="1"/>
</dbReference>
<sequence length="367" mass="37557">MTTATAVMGASPAAWAQDTGAPTPPPLAQPRPPAPYASSPGAQAARFYQEGNAAFAQKRWTDAEAAYRKAWALSRTFDVAANLGEVMVRLEKWRETAALLAFGLRSAPPSAKPAQRDRTRHFLDETLEKVGALRLRPSVEGAEVLVDGEQIRPDDLADAVFVLPGAHQIIARKQGFREANETIVAAPGSSQDVSLTLVPAPVTPPSAPAAGTTPSPGSALTVTLGADATPGTQRSLLPAFVLGGAAVAGIGLGIGLTVTSNATSADADQVRGKILSEGGQCVSPGAFADPCDELASALDRVDTLGNGARVAFVAGGALALGAAAYVLWPVLLGRGSAETRTQGQPAPLQWAPLLGRNQAGVAVLGGW</sequence>
<dbReference type="Proteomes" id="UP000019678">
    <property type="component" value="Unassembled WGS sequence"/>
</dbReference>
<evidence type="ECO:0000256" key="1">
    <source>
        <dbReference type="SAM" id="MobiDB-lite"/>
    </source>
</evidence>
<dbReference type="RefSeq" id="WP_052376774.1">
    <property type="nucleotide sequence ID" value="NZ_ASRX01000100.1"/>
</dbReference>
<dbReference type="InterPro" id="IPR011990">
    <property type="entry name" value="TPR-like_helical_dom_sf"/>
</dbReference>
<dbReference type="OrthoDB" id="5513880at2"/>
<accession>A0A017SVC7</accession>
<evidence type="ECO:0000256" key="2">
    <source>
        <dbReference type="SAM" id="Phobius"/>
    </source>
</evidence>
<name>A0A017SVC7_9BACT</name>
<keyword evidence="2" id="KW-0812">Transmembrane</keyword>
<keyword evidence="2" id="KW-0472">Membrane</keyword>
<dbReference type="AlphaFoldDB" id="A0A017SVC7"/>
<feature type="region of interest" description="Disordered" evidence="1">
    <location>
        <begin position="1"/>
        <end position="41"/>
    </location>
</feature>
<dbReference type="SUPFAM" id="SSF48452">
    <property type="entry name" value="TPR-like"/>
    <property type="match status" value="1"/>
</dbReference>
<feature type="compositionally biased region" description="Pro residues" evidence="1">
    <location>
        <begin position="22"/>
        <end position="35"/>
    </location>
</feature>
<comment type="caution">
    <text evidence="3">The sequence shown here is derived from an EMBL/GenBank/DDBJ whole genome shotgun (WGS) entry which is preliminary data.</text>
</comment>
<evidence type="ECO:0008006" key="5">
    <source>
        <dbReference type="Google" id="ProtNLM"/>
    </source>
</evidence>
<reference evidence="3 4" key="1">
    <citation type="submission" date="2013-05" db="EMBL/GenBank/DDBJ databases">
        <title>Genome assembly of Chondromyces apiculatus DSM 436.</title>
        <authorList>
            <person name="Sharma G."/>
            <person name="Khatri I."/>
            <person name="Kaur C."/>
            <person name="Mayilraj S."/>
            <person name="Subramanian S."/>
        </authorList>
    </citation>
    <scope>NUCLEOTIDE SEQUENCE [LARGE SCALE GENOMIC DNA]</scope>
    <source>
        <strain evidence="3 4">DSM 436</strain>
    </source>
</reference>
<keyword evidence="2" id="KW-1133">Transmembrane helix</keyword>
<gene>
    <name evidence="3" type="ORF">CAP_0285</name>
</gene>